<dbReference type="Proteomes" id="UP000179769">
    <property type="component" value="Unassembled WGS sequence"/>
</dbReference>
<proteinExistence type="predicted"/>
<keyword evidence="1" id="KW-1133">Transmembrane helix</keyword>
<reference evidence="3" key="1">
    <citation type="submission" date="2016-07" db="EMBL/GenBank/DDBJ databases">
        <title>Frankia sp. NRRL B-16219 Genome sequencing.</title>
        <authorList>
            <person name="Ghodhbane-Gtari F."/>
            <person name="Swanson E."/>
            <person name="Gueddou A."/>
            <person name="Louati M."/>
            <person name="Nouioui I."/>
            <person name="Hezbri K."/>
            <person name="Abebe-Akele F."/>
            <person name="Simpson S."/>
            <person name="Morris K."/>
            <person name="Thomas K."/>
            <person name="Gtari M."/>
            <person name="Tisa L.S."/>
        </authorList>
    </citation>
    <scope>NUCLEOTIDE SEQUENCE [LARGE SCALE GENOMIC DNA]</scope>
    <source>
        <strain evidence="3">NRRL B-16219</strain>
    </source>
</reference>
<evidence type="ECO:0000313" key="3">
    <source>
        <dbReference type="Proteomes" id="UP000179769"/>
    </source>
</evidence>
<keyword evidence="1" id="KW-0812">Transmembrane</keyword>
<dbReference type="RefSeq" id="WP_071060524.1">
    <property type="nucleotide sequence ID" value="NZ_MAXA01000064.1"/>
</dbReference>
<organism evidence="2 3">
    <name type="scientific">Parafrankia soli</name>
    <dbReference type="NCBI Taxonomy" id="2599596"/>
    <lineage>
        <taxon>Bacteria</taxon>
        <taxon>Bacillati</taxon>
        <taxon>Actinomycetota</taxon>
        <taxon>Actinomycetes</taxon>
        <taxon>Frankiales</taxon>
        <taxon>Frankiaceae</taxon>
        <taxon>Parafrankia</taxon>
    </lineage>
</organism>
<evidence type="ECO:0000313" key="2">
    <source>
        <dbReference type="EMBL" id="OHV40794.1"/>
    </source>
</evidence>
<evidence type="ECO:0000256" key="1">
    <source>
        <dbReference type="SAM" id="Phobius"/>
    </source>
</evidence>
<keyword evidence="3" id="KW-1185">Reference proteome</keyword>
<name>A0A1S1R7T9_9ACTN</name>
<sequence>MLGADQRAGPSHDLGGDVISDVAAIGGLIGLAASVLLLAWQCWEVAKQTKIGNSIGGASVIQEAMNSDRELHSVFLERPELRAYFYDSKAQPSEGSDRDRVLTLAEMFADVLEVGLLTTRLVPSTDSNDDWTSYTRHICDHSPALVEFVRQHPEWYPNVTRVLNGRSGTPTGG</sequence>
<dbReference type="AlphaFoldDB" id="A0A1S1R7T9"/>
<evidence type="ECO:0008006" key="4">
    <source>
        <dbReference type="Google" id="ProtNLM"/>
    </source>
</evidence>
<protein>
    <recommendedName>
        <fullName evidence="4">DUF4760 domain-containing protein</fullName>
    </recommendedName>
</protein>
<comment type="caution">
    <text evidence="2">The sequence shown here is derived from an EMBL/GenBank/DDBJ whole genome shotgun (WGS) entry which is preliminary data.</text>
</comment>
<feature type="transmembrane region" description="Helical" evidence="1">
    <location>
        <begin position="22"/>
        <end position="40"/>
    </location>
</feature>
<gene>
    <name evidence="2" type="ORF">BBK14_32440</name>
</gene>
<dbReference type="EMBL" id="MAXA01000064">
    <property type="protein sequence ID" value="OHV40794.1"/>
    <property type="molecule type" value="Genomic_DNA"/>
</dbReference>
<accession>A0A1S1R7T9</accession>
<keyword evidence="1" id="KW-0472">Membrane</keyword>